<proteinExistence type="predicted"/>
<dbReference type="GO" id="GO:0003964">
    <property type="term" value="F:RNA-directed DNA polymerase activity"/>
    <property type="evidence" value="ECO:0007669"/>
    <property type="project" value="UniProtKB-KW"/>
</dbReference>
<dbReference type="InterPro" id="IPR050951">
    <property type="entry name" value="Retrovirus_Pol_polyprotein"/>
</dbReference>
<dbReference type="InterPro" id="IPR043502">
    <property type="entry name" value="DNA/RNA_pol_sf"/>
</dbReference>
<dbReference type="InterPro" id="IPR000477">
    <property type="entry name" value="RT_dom"/>
</dbReference>
<feature type="domain" description="Reverse transcriptase/retrotransposon-derived protein RNase H-like" evidence="9">
    <location>
        <begin position="462"/>
        <end position="555"/>
    </location>
</feature>
<dbReference type="GO" id="GO:0004519">
    <property type="term" value="F:endonuclease activity"/>
    <property type="evidence" value="ECO:0007669"/>
    <property type="project" value="UniProtKB-KW"/>
</dbReference>
<dbReference type="SUPFAM" id="SSF50630">
    <property type="entry name" value="Acid proteases"/>
    <property type="match status" value="1"/>
</dbReference>
<keyword evidence="4" id="KW-0540">Nuclease</keyword>
<dbReference type="InterPro" id="IPR021109">
    <property type="entry name" value="Peptidase_aspartic_dom_sf"/>
</dbReference>
<name>A0A8H5YFJ8_9HYPO</name>
<dbReference type="CDD" id="cd00303">
    <property type="entry name" value="retropepsin_like"/>
    <property type="match status" value="1"/>
</dbReference>
<keyword evidence="5" id="KW-0255">Endonuclease</keyword>
<reference evidence="10 11" key="1">
    <citation type="submission" date="2020-05" db="EMBL/GenBank/DDBJ databases">
        <title>Identification and distribution of gene clusters putatively required for synthesis of sphingolipid metabolism inhibitors in phylogenetically diverse species of the filamentous fungus Fusarium.</title>
        <authorList>
            <person name="Kim H.-S."/>
            <person name="Busman M."/>
            <person name="Brown D.W."/>
            <person name="Divon H."/>
            <person name="Uhlig S."/>
            <person name="Proctor R.H."/>
        </authorList>
    </citation>
    <scope>NUCLEOTIDE SEQUENCE [LARGE SCALE GENOMIC DNA]</scope>
    <source>
        <strain evidence="10 11">NRRL 26131</strain>
    </source>
</reference>
<dbReference type="Pfam" id="PF00078">
    <property type="entry name" value="RVT_1"/>
    <property type="match status" value="1"/>
</dbReference>
<evidence type="ECO:0000256" key="7">
    <source>
        <dbReference type="ARBA" id="ARBA00023268"/>
    </source>
</evidence>
<dbReference type="Pfam" id="PF17919">
    <property type="entry name" value="RT_RNaseH_2"/>
    <property type="match status" value="1"/>
</dbReference>
<evidence type="ECO:0000313" key="11">
    <source>
        <dbReference type="Proteomes" id="UP000532311"/>
    </source>
</evidence>
<evidence type="ECO:0000256" key="6">
    <source>
        <dbReference type="ARBA" id="ARBA00023128"/>
    </source>
</evidence>
<dbReference type="InterPro" id="IPR043128">
    <property type="entry name" value="Rev_trsase/Diguanyl_cyclase"/>
</dbReference>
<dbReference type="CDD" id="cd01647">
    <property type="entry name" value="RT_LTR"/>
    <property type="match status" value="1"/>
</dbReference>
<dbReference type="AlphaFoldDB" id="A0A8H5YFJ8"/>
<dbReference type="Proteomes" id="UP000532311">
    <property type="component" value="Unassembled WGS sequence"/>
</dbReference>
<keyword evidence="11" id="KW-1185">Reference proteome</keyword>
<evidence type="ECO:0000256" key="3">
    <source>
        <dbReference type="ARBA" id="ARBA00022695"/>
    </source>
</evidence>
<keyword evidence="5" id="KW-0378">Hydrolase</keyword>
<dbReference type="Gene3D" id="3.30.70.270">
    <property type="match status" value="2"/>
</dbReference>
<keyword evidence="3" id="KW-0548">Nucleotidyltransferase</keyword>
<dbReference type="PANTHER" id="PTHR37984">
    <property type="entry name" value="PROTEIN CBG26694"/>
    <property type="match status" value="1"/>
</dbReference>
<feature type="non-terminal residue" evidence="10">
    <location>
        <position position="555"/>
    </location>
</feature>
<dbReference type="PANTHER" id="PTHR37984:SF5">
    <property type="entry name" value="PROTEIN NYNRIN-LIKE"/>
    <property type="match status" value="1"/>
</dbReference>
<evidence type="ECO:0000256" key="1">
    <source>
        <dbReference type="ARBA" id="ARBA00004173"/>
    </source>
</evidence>
<dbReference type="GO" id="GO:0005739">
    <property type="term" value="C:mitochondrion"/>
    <property type="evidence" value="ECO:0007669"/>
    <property type="project" value="UniProtKB-SubCell"/>
</dbReference>
<dbReference type="Gene3D" id="3.10.10.10">
    <property type="entry name" value="HIV Type 1 Reverse Transcriptase, subunit A, domain 1"/>
    <property type="match status" value="1"/>
</dbReference>
<sequence length="555" mass="63887">MVRQVTSDSFYVETRHVRSSENTMQLLDSGSSRELMSKEYARKKGFKTYALTTKIRLVYMDKGKSEIIGRGTQQTYDIGGKRVRIRYALADIGEDMVLGLNFLRQTNPDVDWQEGKLRWRDEPPTNILAVQGRRARKRIIQSEIASNEAPDWVKAKHRGVLSQKAIGTLPPHRPGFDYVIKMKPEWSPKRERSRKFSHEEREAFKELAEKQVKEGYWTPNSRSPQCSQMLWAAKAGGKKRPCTDYRYVNTGIIDDAYPVPVIRDLMMDIAGKKYLTSLDLPNAYYNIRIGDSFTKQMLAFQCGDQQYEPEVVQFGSKTAVAWFQRFITHVLRRNIGKGALAYLDNIIIYADTQEEHDRILDECLTDLWKEDLRVRPEKCEWNKQEVLFCGFLVSADGIRLDPEKLRAISEWEINLEAPEASKRTAVREFLGFCNFYKQHVDHYSDIAIPLTALTSKTNPWKWGDAEQLAFDGLKNAILLCPVTGVFDHTKPLDVNTDASDGAIAGCVQQRDKNGNLRPLGFYSKKLNPAERNYTVHDKELLAIVKTFDAFRHWLH</sequence>
<comment type="caution">
    <text evidence="10">The sequence shown here is derived from an EMBL/GenBank/DDBJ whole genome shotgun (WGS) entry which is preliminary data.</text>
</comment>
<dbReference type="InterPro" id="IPR041577">
    <property type="entry name" value="RT_RNaseH_2"/>
</dbReference>
<dbReference type="Gene3D" id="2.40.70.10">
    <property type="entry name" value="Acid Proteases"/>
    <property type="match status" value="1"/>
</dbReference>
<dbReference type="EMBL" id="JAAQPF010000185">
    <property type="protein sequence ID" value="KAF5711708.1"/>
    <property type="molecule type" value="Genomic_DNA"/>
</dbReference>
<keyword evidence="2" id="KW-0808">Transferase</keyword>
<evidence type="ECO:0000256" key="4">
    <source>
        <dbReference type="ARBA" id="ARBA00022722"/>
    </source>
</evidence>
<accession>A0A8H5YFJ8</accession>
<evidence type="ECO:0000259" key="9">
    <source>
        <dbReference type="Pfam" id="PF17919"/>
    </source>
</evidence>
<keyword evidence="10" id="KW-0695">RNA-directed DNA polymerase</keyword>
<evidence type="ECO:0000256" key="5">
    <source>
        <dbReference type="ARBA" id="ARBA00022759"/>
    </source>
</evidence>
<feature type="domain" description="Reverse transcriptase" evidence="8">
    <location>
        <begin position="234"/>
        <end position="391"/>
    </location>
</feature>
<dbReference type="SUPFAM" id="SSF56672">
    <property type="entry name" value="DNA/RNA polymerases"/>
    <property type="match status" value="1"/>
</dbReference>
<evidence type="ECO:0000259" key="8">
    <source>
        <dbReference type="Pfam" id="PF00078"/>
    </source>
</evidence>
<evidence type="ECO:0000256" key="2">
    <source>
        <dbReference type="ARBA" id="ARBA00022679"/>
    </source>
</evidence>
<gene>
    <name evidence="10" type="ORF">FGLOB1_4864</name>
</gene>
<comment type="subcellular location">
    <subcellularLocation>
        <location evidence="1">Mitochondrion</location>
    </subcellularLocation>
</comment>
<organism evidence="10 11">
    <name type="scientific">Fusarium globosum</name>
    <dbReference type="NCBI Taxonomy" id="78864"/>
    <lineage>
        <taxon>Eukaryota</taxon>
        <taxon>Fungi</taxon>
        <taxon>Dikarya</taxon>
        <taxon>Ascomycota</taxon>
        <taxon>Pezizomycotina</taxon>
        <taxon>Sordariomycetes</taxon>
        <taxon>Hypocreomycetidae</taxon>
        <taxon>Hypocreales</taxon>
        <taxon>Nectriaceae</taxon>
        <taxon>Fusarium</taxon>
        <taxon>Fusarium fujikuroi species complex</taxon>
    </lineage>
</organism>
<keyword evidence="6" id="KW-0496">Mitochondrion</keyword>
<protein>
    <submittedName>
        <fullName evidence="10">Reverse transcriptase-rnase h-integrase</fullName>
    </submittedName>
</protein>
<keyword evidence="7" id="KW-0511">Multifunctional enzyme</keyword>
<evidence type="ECO:0000313" key="10">
    <source>
        <dbReference type="EMBL" id="KAF5711708.1"/>
    </source>
</evidence>
<dbReference type="FunFam" id="3.30.70.270:FF:000020">
    <property type="entry name" value="Transposon Tf2-6 polyprotein-like Protein"/>
    <property type="match status" value="1"/>
</dbReference>